<dbReference type="AlphaFoldDB" id="A0A8J1Y0G1"/>
<evidence type="ECO:0000313" key="2">
    <source>
        <dbReference type="Proteomes" id="UP000749559"/>
    </source>
</evidence>
<proteinExistence type="predicted"/>
<organism evidence="1 2">
    <name type="scientific">Owenia fusiformis</name>
    <name type="common">Polychaete worm</name>
    <dbReference type="NCBI Taxonomy" id="6347"/>
    <lineage>
        <taxon>Eukaryota</taxon>
        <taxon>Metazoa</taxon>
        <taxon>Spiralia</taxon>
        <taxon>Lophotrochozoa</taxon>
        <taxon>Annelida</taxon>
        <taxon>Polychaeta</taxon>
        <taxon>Sedentaria</taxon>
        <taxon>Canalipalpata</taxon>
        <taxon>Sabellida</taxon>
        <taxon>Oweniida</taxon>
        <taxon>Oweniidae</taxon>
        <taxon>Owenia</taxon>
    </lineage>
</organism>
<gene>
    <name evidence="1" type="ORF">OFUS_LOCUS878</name>
</gene>
<dbReference type="Proteomes" id="UP000749559">
    <property type="component" value="Unassembled WGS sequence"/>
</dbReference>
<name>A0A8J1Y0G1_OWEFU</name>
<reference evidence="1" key="1">
    <citation type="submission" date="2022-03" db="EMBL/GenBank/DDBJ databases">
        <authorList>
            <person name="Martin C."/>
        </authorList>
    </citation>
    <scope>NUCLEOTIDE SEQUENCE</scope>
</reference>
<protein>
    <submittedName>
        <fullName evidence="1">Uncharacterized protein</fullName>
    </submittedName>
</protein>
<sequence>MQAVNSPNPSRPSQVGVSLSYKSVVQSGKRSIVNPVALPAGNLVSDTNSKSGKKRVKPPTGLKFETTKTVYVSNIRMDFADDDDVNVIDRVKSHTASVKLDITNVVVVHNRRWIYPRLVRSDHPVVTVNNLEFLNQVTPSSSIQ</sequence>
<accession>A0A8J1Y0G1</accession>
<comment type="caution">
    <text evidence="1">The sequence shown here is derived from an EMBL/GenBank/DDBJ whole genome shotgun (WGS) entry which is preliminary data.</text>
</comment>
<keyword evidence="2" id="KW-1185">Reference proteome</keyword>
<dbReference type="EMBL" id="CAIIXF020000001">
    <property type="protein sequence ID" value="CAH1773256.1"/>
    <property type="molecule type" value="Genomic_DNA"/>
</dbReference>
<evidence type="ECO:0000313" key="1">
    <source>
        <dbReference type="EMBL" id="CAH1773256.1"/>
    </source>
</evidence>